<evidence type="ECO:0000313" key="7">
    <source>
        <dbReference type="Proteomes" id="UP000265160"/>
    </source>
</evidence>
<evidence type="ECO:0000256" key="2">
    <source>
        <dbReference type="ARBA" id="ARBA00023098"/>
    </source>
</evidence>
<protein>
    <submittedName>
        <fullName evidence="6">Type II inositol 3,4-bisphosphate 4-phosphatase</fullName>
    </submittedName>
</protein>
<dbReference type="GO" id="GO:0016316">
    <property type="term" value="F:phosphatidylinositol-3,4-bisphosphate 4-phosphatase activity"/>
    <property type="evidence" value="ECO:0007669"/>
    <property type="project" value="InterPro"/>
</dbReference>
<keyword evidence="4" id="KW-0472">Membrane</keyword>
<dbReference type="InterPro" id="IPR001849">
    <property type="entry name" value="PH_domain"/>
</dbReference>
<keyword evidence="2" id="KW-0443">Lipid metabolism</keyword>
<feature type="transmembrane region" description="Helical" evidence="4">
    <location>
        <begin position="1015"/>
        <end position="1041"/>
    </location>
</feature>
<dbReference type="GeneTree" id="ENSGT00940000157587"/>
<name>A0A3P9DB25_9CICH</name>
<dbReference type="SUPFAM" id="SSF50729">
    <property type="entry name" value="PH domain-like"/>
    <property type="match status" value="1"/>
</dbReference>
<dbReference type="Gene3D" id="2.30.29.30">
    <property type="entry name" value="Pleckstrin-homology domain (PH domain)/Phosphotyrosine-binding domain (PTB)"/>
    <property type="match status" value="1"/>
</dbReference>
<evidence type="ECO:0000256" key="1">
    <source>
        <dbReference type="ARBA" id="ARBA00022801"/>
    </source>
</evidence>
<keyword evidence="1" id="KW-0378">Hydrolase</keyword>
<organism evidence="6 7">
    <name type="scientific">Maylandia zebra</name>
    <name type="common">zebra mbuna</name>
    <dbReference type="NCBI Taxonomy" id="106582"/>
    <lineage>
        <taxon>Eukaryota</taxon>
        <taxon>Metazoa</taxon>
        <taxon>Chordata</taxon>
        <taxon>Craniata</taxon>
        <taxon>Vertebrata</taxon>
        <taxon>Euteleostomi</taxon>
        <taxon>Actinopterygii</taxon>
        <taxon>Neopterygii</taxon>
        <taxon>Teleostei</taxon>
        <taxon>Neoteleostei</taxon>
        <taxon>Acanthomorphata</taxon>
        <taxon>Ovalentaria</taxon>
        <taxon>Cichlomorphae</taxon>
        <taxon>Cichliformes</taxon>
        <taxon>Cichlidae</taxon>
        <taxon>African cichlids</taxon>
        <taxon>Pseudocrenilabrinae</taxon>
        <taxon>Haplochromini</taxon>
        <taxon>Maylandia</taxon>
        <taxon>Maylandia zebra complex</taxon>
    </lineage>
</organism>
<feature type="region of interest" description="Disordered" evidence="3">
    <location>
        <begin position="632"/>
        <end position="654"/>
    </location>
</feature>
<dbReference type="RefSeq" id="XP_012771057.2">
    <property type="nucleotide sequence ID" value="XM_012915603.3"/>
</dbReference>
<feature type="compositionally biased region" description="Low complexity" evidence="3">
    <location>
        <begin position="134"/>
        <end position="145"/>
    </location>
</feature>
<dbReference type="Proteomes" id="UP000265160">
    <property type="component" value="Unplaced"/>
</dbReference>
<dbReference type="GO" id="GO:0005737">
    <property type="term" value="C:cytoplasm"/>
    <property type="evidence" value="ECO:0007669"/>
    <property type="project" value="TreeGrafter"/>
</dbReference>
<reference evidence="6" key="2">
    <citation type="submission" date="2025-09" db="UniProtKB">
        <authorList>
            <consortium name="Ensembl"/>
        </authorList>
    </citation>
    <scope>IDENTIFICATION</scope>
</reference>
<feature type="domain" description="PH" evidence="5">
    <location>
        <begin position="27"/>
        <end position="119"/>
    </location>
</feature>
<dbReference type="PANTHER" id="PTHR12187:SF3">
    <property type="entry name" value="INOSITOL POLYPHOSPHATE 4-PHOSPHATASE TYPE II"/>
    <property type="match status" value="1"/>
</dbReference>
<dbReference type="Ensembl" id="ENSMZET00005032929.1">
    <property type="protein sequence ID" value="ENSMZEP00005031895.1"/>
    <property type="gene ID" value="ENSMZEG00005023794.1"/>
</dbReference>
<evidence type="ECO:0000256" key="4">
    <source>
        <dbReference type="SAM" id="Phobius"/>
    </source>
</evidence>
<dbReference type="PANTHER" id="PTHR12187">
    <property type="entry name" value="AGAP000124-PA"/>
    <property type="match status" value="1"/>
</dbReference>
<reference evidence="6" key="1">
    <citation type="submission" date="2025-08" db="UniProtKB">
        <authorList>
            <consortium name="Ensembl"/>
        </authorList>
    </citation>
    <scope>IDENTIFICATION</scope>
</reference>
<dbReference type="InterPro" id="IPR011993">
    <property type="entry name" value="PH-like_dom_sf"/>
</dbReference>
<dbReference type="SMART" id="SM00233">
    <property type="entry name" value="PH"/>
    <property type="match status" value="1"/>
</dbReference>
<keyword evidence="4" id="KW-0812">Transmembrane</keyword>
<evidence type="ECO:0000313" key="6">
    <source>
        <dbReference type="Ensembl" id="ENSMZEP00005031895.1"/>
    </source>
</evidence>
<keyword evidence="4" id="KW-1133">Transmembrane helix</keyword>
<keyword evidence="7" id="KW-1185">Reference proteome</keyword>
<proteinExistence type="predicted"/>
<feature type="region of interest" description="Disordered" evidence="3">
    <location>
        <begin position="134"/>
        <end position="158"/>
    </location>
</feature>
<sequence length="1044" mass="117054">MMMMRRMKLRVNRSQLLSLSKEETSGSFQKEGTLQVGRQEAGLTERFCRLRGNLLFILKKQAGELEEVLLLERCNVMKLPHNSRRLAVSFESGDPPVFLQSSSSAECTSWLISLRDANIEELRRRITHLRTLINTHTQEHTQTTTDSPDNDGGAGGAETAATVSPLHLTVECHGLDIIRDKIQIHISVIDTHTHTVRKHCSAEIAEGSDDGVFLTSVCFCDDFPLYRHCRIKVTIYHGDDSTTRSFLGFTSFSIRDLLRVKEPHVSLSLRTMDGVNEVGEVRVSRVQMEGDGESQTPSEHKCSTLCDSIHGSVHDKDNSPMMRALLCAQVSKVNRFKTEDQRWLLVREQMSETPLSFSLPKQLLSLLTQEHTNRIQEVKELGDLSPHWDGLRHDVVSHCNHVTGCYQELLAELEKVSASSCFKSSTSKSDRHLQFVPTNLHTQRMEVTSPDSTGVWYDVITFGAPADHHQAFKHGGLKKLLRKHTNLRESCVSYSQEESSRAKELLTRMAQLQPLVFGLAEELLSVAQELNAARLRQVLGSLTEQTEQFVHALKEELVKCALLEIHNQCIANANSSHVHSNGLLCENCPADQEQDGGRHDTEYDDEEWDRVWVNVGKSINCIVAMVDRLQQQEEQTVMSPEPQEGDTNSQNTASRSSCSSFSGCTWQEHLLPLVVTLRDCVREAVGKAQVAMTFVVLQEAVDVTVAQGPAHIAQRRHAVFSQALSAVVCGVMLKLYRGLEDPDFLRQLHTVGVLAQFESLLSTHGDEIGMLEDMEVGVADLKRVAFTITEAKTEQPDDLLPTLSGTWGSFIVEVPLPPETFSSLPQELKDGLLIRVDPVLFNIGINQHQSYAERFGDCSLQERINQQSCERLKAYCNTLRDRLPDMAGIQSLADLLSSLERSIEAKKRKNVEVLWIAAKVCRKVNGVRLTSCKSAKDRTAMSVTLEQCALLRERHTLSQQHFSIALDWMRRSRLSWGQMLGCYTQSGFPVSGLDPGETPSELPQCLAPKAPRRHLYPVAFLLVTSHLLVLWLILSLVILLAKYQ</sequence>
<dbReference type="InterPro" id="IPR039034">
    <property type="entry name" value="INPP4"/>
</dbReference>
<accession>A0A3P9DB25</accession>
<dbReference type="PROSITE" id="PS50003">
    <property type="entry name" value="PH_DOMAIN"/>
    <property type="match status" value="1"/>
</dbReference>
<evidence type="ECO:0000256" key="3">
    <source>
        <dbReference type="SAM" id="MobiDB-lite"/>
    </source>
</evidence>
<evidence type="ECO:0000259" key="5">
    <source>
        <dbReference type="PROSITE" id="PS50003"/>
    </source>
</evidence>
<dbReference type="AlphaFoldDB" id="A0A3P9DB25"/>